<dbReference type="AlphaFoldDB" id="A0A0A0K4H8"/>
<organism evidence="1 2">
    <name type="scientific">Cucumis sativus</name>
    <name type="common">Cucumber</name>
    <dbReference type="NCBI Taxonomy" id="3659"/>
    <lineage>
        <taxon>Eukaryota</taxon>
        <taxon>Viridiplantae</taxon>
        <taxon>Streptophyta</taxon>
        <taxon>Embryophyta</taxon>
        <taxon>Tracheophyta</taxon>
        <taxon>Spermatophyta</taxon>
        <taxon>Magnoliopsida</taxon>
        <taxon>eudicotyledons</taxon>
        <taxon>Gunneridae</taxon>
        <taxon>Pentapetalae</taxon>
        <taxon>rosids</taxon>
        <taxon>fabids</taxon>
        <taxon>Cucurbitales</taxon>
        <taxon>Cucurbitaceae</taxon>
        <taxon>Benincaseae</taxon>
        <taxon>Cucumis</taxon>
    </lineage>
</organism>
<evidence type="ECO:0000313" key="2">
    <source>
        <dbReference type="Proteomes" id="UP000029981"/>
    </source>
</evidence>
<evidence type="ECO:0000313" key="1">
    <source>
        <dbReference type="EMBL" id="KGN44393.1"/>
    </source>
</evidence>
<accession>A0A0A0K4H8</accession>
<reference evidence="1 2" key="3">
    <citation type="journal article" date="2010" name="BMC Genomics">
        <title>Transcriptome sequencing and comparative analysis of cucumber flowers with different sex types.</title>
        <authorList>
            <person name="Guo S."/>
            <person name="Zheng Y."/>
            <person name="Joung J.G."/>
            <person name="Liu S."/>
            <person name="Zhang Z."/>
            <person name="Crasta O.R."/>
            <person name="Sobral B.W."/>
            <person name="Xu Y."/>
            <person name="Huang S."/>
            <person name="Fei Z."/>
        </authorList>
    </citation>
    <scope>NUCLEOTIDE SEQUENCE [LARGE SCALE GENOMIC DNA]</scope>
    <source>
        <strain evidence="2">cv. 9930</strain>
    </source>
</reference>
<gene>
    <name evidence="1" type="ORF">Csa_7G279750</name>
</gene>
<protein>
    <submittedName>
        <fullName evidence="1">Uncharacterized protein</fullName>
    </submittedName>
</protein>
<keyword evidence="2" id="KW-1185">Reference proteome</keyword>
<dbReference type="EMBL" id="CM002928">
    <property type="protein sequence ID" value="KGN44393.1"/>
    <property type="molecule type" value="Genomic_DNA"/>
</dbReference>
<dbReference type="Proteomes" id="UP000029981">
    <property type="component" value="Chromosome 7"/>
</dbReference>
<reference evidence="1 2" key="4">
    <citation type="journal article" date="2011" name="BMC Genomics">
        <title>RNA-Seq improves annotation of protein-coding genes in the cucumber genome.</title>
        <authorList>
            <person name="Li Z."/>
            <person name="Zhang Z."/>
            <person name="Yan P."/>
            <person name="Huang S."/>
            <person name="Fei Z."/>
            <person name="Lin K."/>
        </authorList>
    </citation>
    <scope>NUCLEOTIDE SEQUENCE [LARGE SCALE GENOMIC DNA]</scope>
    <source>
        <strain evidence="2">cv. 9930</strain>
    </source>
</reference>
<dbReference type="Gramene" id="KGN44393">
    <property type="protein sequence ID" value="KGN44393"/>
    <property type="gene ID" value="Csa_7G279750"/>
</dbReference>
<proteinExistence type="predicted"/>
<reference evidence="1 2" key="1">
    <citation type="journal article" date="2009" name="Nat. Genet.">
        <title>The genome of the cucumber, Cucumis sativus L.</title>
        <authorList>
            <person name="Huang S."/>
            <person name="Li R."/>
            <person name="Zhang Z."/>
            <person name="Li L."/>
            <person name="Gu X."/>
            <person name="Fan W."/>
            <person name="Lucas W.J."/>
            <person name="Wang X."/>
            <person name="Xie B."/>
            <person name="Ni P."/>
            <person name="Ren Y."/>
            <person name="Zhu H."/>
            <person name="Li J."/>
            <person name="Lin K."/>
            <person name="Jin W."/>
            <person name="Fei Z."/>
            <person name="Li G."/>
            <person name="Staub J."/>
            <person name="Kilian A."/>
            <person name="van der Vossen E.A."/>
            <person name="Wu Y."/>
            <person name="Guo J."/>
            <person name="He J."/>
            <person name="Jia Z."/>
            <person name="Ren Y."/>
            <person name="Tian G."/>
            <person name="Lu Y."/>
            <person name="Ruan J."/>
            <person name="Qian W."/>
            <person name="Wang M."/>
            <person name="Huang Q."/>
            <person name="Li B."/>
            <person name="Xuan Z."/>
            <person name="Cao J."/>
            <person name="Asan"/>
            <person name="Wu Z."/>
            <person name="Zhang J."/>
            <person name="Cai Q."/>
            <person name="Bai Y."/>
            <person name="Zhao B."/>
            <person name="Han Y."/>
            <person name="Li Y."/>
            <person name="Li X."/>
            <person name="Wang S."/>
            <person name="Shi Q."/>
            <person name="Liu S."/>
            <person name="Cho W.K."/>
            <person name="Kim J.Y."/>
            <person name="Xu Y."/>
            <person name="Heller-Uszynska K."/>
            <person name="Miao H."/>
            <person name="Cheng Z."/>
            <person name="Zhang S."/>
            <person name="Wu J."/>
            <person name="Yang Y."/>
            <person name="Kang H."/>
            <person name="Li M."/>
            <person name="Liang H."/>
            <person name="Ren X."/>
            <person name="Shi Z."/>
            <person name="Wen M."/>
            <person name="Jian M."/>
            <person name="Yang H."/>
            <person name="Zhang G."/>
            <person name="Yang Z."/>
            <person name="Chen R."/>
            <person name="Liu S."/>
            <person name="Li J."/>
            <person name="Ma L."/>
            <person name="Liu H."/>
            <person name="Zhou Y."/>
            <person name="Zhao J."/>
            <person name="Fang X."/>
            <person name="Li G."/>
            <person name="Fang L."/>
            <person name="Li Y."/>
            <person name="Liu D."/>
            <person name="Zheng H."/>
            <person name="Zhang Y."/>
            <person name="Qin N."/>
            <person name="Li Z."/>
            <person name="Yang G."/>
            <person name="Yang S."/>
            <person name="Bolund L."/>
            <person name="Kristiansen K."/>
            <person name="Zheng H."/>
            <person name="Li S."/>
            <person name="Zhang X."/>
            <person name="Yang H."/>
            <person name="Wang J."/>
            <person name="Sun R."/>
            <person name="Zhang B."/>
            <person name="Jiang S."/>
            <person name="Wang J."/>
            <person name="Du Y."/>
            <person name="Li S."/>
        </authorList>
    </citation>
    <scope>NUCLEOTIDE SEQUENCE [LARGE SCALE GENOMIC DNA]</scope>
    <source>
        <strain evidence="2">cv. 9930</strain>
    </source>
</reference>
<name>A0A0A0K4H8_CUCSA</name>
<sequence length="132" mass="15188">MSLWARMRQKLRGELSSLGRSHITIAPTLQSPVESSIIKTLQARMRQVPSNASSSFDIRKYVENTRLLVEATLQSPVERRRAKPIRARMHRVPSILKLVWSTLDSRLKLQYNCSKKRGDPSCYGLEFIGLHR</sequence>
<reference evidence="1 2" key="2">
    <citation type="journal article" date="2009" name="PLoS ONE">
        <title>An integrated genetic and cytogenetic map of the cucumber genome.</title>
        <authorList>
            <person name="Ren Y."/>
            <person name="Zhang Z."/>
            <person name="Liu J."/>
            <person name="Staub J.E."/>
            <person name="Han Y."/>
            <person name="Cheng Z."/>
            <person name="Li X."/>
            <person name="Lu J."/>
            <person name="Miao H."/>
            <person name="Kang H."/>
            <person name="Xie B."/>
            <person name="Gu X."/>
            <person name="Wang X."/>
            <person name="Du Y."/>
            <person name="Jin W."/>
            <person name="Huang S."/>
        </authorList>
    </citation>
    <scope>NUCLEOTIDE SEQUENCE [LARGE SCALE GENOMIC DNA]</scope>
    <source>
        <strain evidence="2">cv. 9930</strain>
    </source>
</reference>